<organism evidence="2 3">
    <name type="scientific">Candidatus Enterococcus myersii</name>
    <dbReference type="NCBI Taxonomy" id="2815322"/>
    <lineage>
        <taxon>Bacteria</taxon>
        <taxon>Bacillati</taxon>
        <taxon>Bacillota</taxon>
        <taxon>Bacilli</taxon>
        <taxon>Lactobacillales</taxon>
        <taxon>Enterococcaceae</taxon>
        <taxon>Enterococcus</taxon>
    </lineage>
</organism>
<keyword evidence="1" id="KW-1133">Transmembrane helix</keyword>
<comment type="caution">
    <text evidence="2">The sequence shown here is derived from an EMBL/GenBank/DDBJ whole genome shotgun (WGS) entry which is preliminary data.</text>
</comment>
<evidence type="ECO:0000313" key="2">
    <source>
        <dbReference type="EMBL" id="MBO0448857.1"/>
    </source>
</evidence>
<feature type="transmembrane region" description="Helical" evidence="1">
    <location>
        <begin position="6"/>
        <end position="24"/>
    </location>
</feature>
<sequence>MTYSVSEGLFVIFITLVGMGFLLGLTWKVPFQKIDYFLLAVTIICYVFDTIWWWFDLHFKWSDWYFTFHGHREQVTIFFIVAAISFCSLIVLRFKKMKKI</sequence>
<name>A0ABS3H5X0_9ENTE</name>
<dbReference type="RefSeq" id="WP_206903047.1">
    <property type="nucleotide sequence ID" value="NZ_JAFLVT010000006.1"/>
</dbReference>
<proteinExistence type="predicted"/>
<evidence type="ECO:0000256" key="1">
    <source>
        <dbReference type="SAM" id="Phobius"/>
    </source>
</evidence>
<feature type="transmembrane region" description="Helical" evidence="1">
    <location>
        <begin position="36"/>
        <end position="55"/>
    </location>
</feature>
<keyword evidence="1" id="KW-0812">Transmembrane</keyword>
<reference evidence="2 3" key="1">
    <citation type="submission" date="2021-03" db="EMBL/GenBank/DDBJ databases">
        <title>Enterococcal diversity collection.</title>
        <authorList>
            <person name="Gilmore M.S."/>
            <person name="Schwartzman J."/>
            <person name="Van Tyne D."/>
            <person name="Martin M."/>
            <person name="Earl A.M."/>
            <person name="Manson A.L."/>
            <person name="Straub T."/>
            <person name="Salamzade R."/>
            <person name="Saavedra J."/>
            <person name="Lebreton F."/>
            <person name="Prichula J."/>
            <person name="Schaufler K."/>
            <person name="Gaca A."/>
            <person name="Sgardioli B."/>
            <person name="Wagenaar J."/>
            <person name="Strong T."/>
        </authorList>
    </citation>
    <scope>NUCLEOTIDE SEQUENCE [LARGE SCALE GENOMIC DNA]</scope>
    <source>
        <strain evidence="2 3">MJM12</strain>
    </source>
</reference>
<keyword evidence="1" id="KW-0472">Membrane</keyword>
<dbReference type="EMBL" id="JAFLVT010000006">
    <property type="protein sequence ID" value="MBO0448857.1"/>
    <property type="molecule type" value="Genomic_DNA"/>
</dbReference>
<evidence type="ECO:0000313" key="3">
    <source>
        <dbReference type="Proteomes" id="UP000664256"/>
    </source>
</evidence>
<dbReference type="Proteomes" id="UP000664256">
    <property type="component" value="Unassembled WGS sequence"/>
</dbReference>
<protein>
    <recommendedName>
        <fullName evidence="4">Lycopene cyclase domain-containing protein</fullName>
    </recommendedName>
</protein>
<keyword evidence="3" id="KW-1185">Reference proteome</keyword>
<accession>A0ABS3H5X0</accession>
<evidence type="ECO:0008006" key="4">
    <source>
        <dbReference type="Google" id="ProtNLM"/>
    </source>
</evidence>
<feature type="transmembrane region" description="Helical" evidence="1">
    <location>
        <begin position="75"/>
        <end position="94"/>
    </location>
</feature>
<gene>
    <name evidence="2" type="ORF">JZO76_04835</name>
</gene>